<protein>
    <submittedName>
        <fullName evidence="2">Uncharacterized protein</fullName>
    </submittedName>
</protein>
<evidence type="ECO:0000313" key="2">
    <source>
        <dbReference type="EMBL" id="KAL0060998.1"/>
    </source>
</evidence>
<evidence type="ECO:0000313" key="3">
    <source>
        <dbReference type="Proteomes" id="UP001437256"/>
    </source>
</evidence>
<feature type="compositionally biased region" description="Acidic residues" evidence="1">
    <location>
        <begin position="217"/>
        <end position="227"/>
    </location>
</feature>
<accession>A0ABR2ZI07</accession>
<feature type="compositionally biased region" description="Basic and acidic residues" evidence="1">
    <location>
        <begin position="200"/>
        <end position="216"/>
    </location>
</feature>
<feature type="region of interest" description="Disordered" evidence="1">
    <location>
        <begin position="169"/>
        <end position="267"/>
    </location>
</feature>
<name>A0ABR2ZI07_9AGAR</name>
<reference evidence="2 3" key="1">
    <citation type="submission" date="2024-05" db="EMBL/GenBank/DDBJ databases">
        <title>A draft genome resource for the thread blight pathogen Marasmius tenuissimus strain MS-2.</title>
        <authorList>
            <person name="Yulfo-Soto G.E."/>
            <person name="Baruah I.K."/>
            <person name="Amoako-Attah I."/>
            <person name="Bukari Y."/>
            <person name="Meinhardt L.W."/>
            <person name="Bailey B.A."/>
            <person name="Cohen S.P."/>
        </authorList>
    </citation>
    <scope>NUCLEOTIDE SEQUENCE [LARGE SCALE GENOMIC DNA]</scope>
    <source>
        <strain evidence="2 3">MS-2</strain>
    </source>
</reference>
<dbReference type="Proteomes" id="UP001437256">
    <property type="component" value="Unassembled WGS sequence"/>
</dbReference>
<feature type="region of interest" description="Disordered" evidence="1">
    <location>
        <begin position="290"/>
        <end position="411"/>
    </location>
</feature>
<dbReference type="EMBL" id="JBBXMP010000152">
    <property type="protein sequence ID" value="KAL0060998.1"/>
    <property type="molecule type" value="Genomic_DNA"/>
</dbReference>
<gene>
    <name evidence="2" type="ORF">AAF712_012198</name>
</gene>
<comment type="caution">
    <text evidence="2">The sequence shown here is derived from an EMBL/GenBank/DDBJ whole genome shotgun (WGS) entry which is preliminary data.</text>
</comment>
<keyword evidence="3" id="KW-1185">Reference proteome</keyword>
<feature type="compositionally biased region" description="Basic residues" evidence="1">
    <location>
        <begin position="318"/>
        <end position="332"/>
    </location>
</feature>
<feature type="compositionally biased region" description="Basic and acidic residues" evidence="1">
    <location>
        <begin position="290"/>
        <end position="306"/>
    </location>
</feature>
<sequence>MDALGDSLANAFHNNLLEAMKQDALDSLELETKIPTDDNQYPRFPEVDLKDLNMSHERTMLHDWYTILWVKSGHQGPICYNDIDESPDLFYDSLDLLGIKICNPNLMGRNSVGDLVAHFATRFGAQGQVFSFLAPQDSMLEDQQMCNSANGTNNGQDIDLNKQFDKDKVENHHHKHEDNDNNNENGNHHHEDEDNANDNENYHHEYEHQNRSNEQCDEHEDQYEDADSLFGGKGDDGDDGDDKGGNAEEWGGIRNKSGDHVDTEGDIHMEGACVEEVEACRTGEVEIHVTDAGDHGHDENEPERAPSESLPTPMKGKNMTHTKGNRPPRNIKRNHEVMSEASSESDDTPRKKRAVTPVLSSPVNTCSRAAPVPSSSASTRSRAVPVPPSSISTRSWTAAGGRPRSTRLSAVASMRSISRMYSTSG</sequence>
<evidence type="ECO:0000256" key="1">
    <source>
        <dbReference type="SAM" id="MobiDB-lite"/>
    </source>
</evidence>
<feature type="compositionally biased region" description="Basic and acidic residues" evidence="1">
    <location>
        <begin position="256"/>
        <end position="267"/>
    </location>
</feature>
<feature type="compositionally biased region" description="Low complexity" evidence="1">
    <location>
        <begin position="367"/>
        <end position="384"/>
    </location>
</feature>
<organism evidence="2 3">
    <name type="scientific">Marasmius tenuissimus</name>
    <dbReference type="NCBI Taxonomy" id="585030"/>
    <lineage>
        <taxon>Eukaryota</taxon>
        <taxon>Fungi</taxon>
        <taxon>Dikarya</taxon>
        <taxon>Basidiomycota</taxon>
        <taxon>Agaricomycotina</taxon>
        <taxon>Agaricomycetes</taxon>
        <taxon>Agaricomycetidae</taxon>
        <taxon>Agaricales</taxon>
        <taxon>Marasmiineae</taxon>
        <taxon>Marasmiaceae</taxon>
        <taxon>Marasmius</taxon>
    </lineage>
</organism>
<proteinExistence type="predicted"/>